<dbReference type="Proteomes" id="UP000214746">
    <property type="component" value="Unassembled WGS sequence"/>
</dbReference>
<reference evidence="3" key="1">
    <citation type="submission" date="2018-06" db="EMBL/GenBank/DDBJ databases">
        <title>Paenibacillus xerothermodurans sp. nov. an extremely dry heat resistant spore forming bacterium isolated from the soil of Cape Canaveral, Florida.</title>
        <authorList>
            <person name="Seuylemezian A."/>
            <person name="Kaur N."/>
            <person name="Patil P."/>
            <person name="Patil P."/>
            <person name="Mayilraj S."/>
            <person name="Vaishampayan P."/>
        </authorList>
    </citation>
    <scope>NUCLEOTIDE SEQUENCE [LARGE SCALE GENOMIC DNA]</scope>
    <source>
        <strain evidence="3">ATCC 27380</strain>
    </source>
</reference>
<dbReference type="RefSeq" id="WP_089201869.1">
    <property type="nucleotide sequence ID" value="NZ_NHRJ02000024.1"/>
</dbReference>
<feature type="domain" description="Aminoglycoside phosphotransferase" evidence="2">
    <location>
        <begin position="28"/>
        <end position="240"/>
    </location>
</feature>
<comment type="caution">
    <text evidence="3">The sequence shown here is derived from an EMBL/GenBank/DDBJ whole genome shotgun (WGS) entry which is preliminary data.</text>
</comment>
<dbReference type="PANTHER" id="PTHR21064:SF6">
    <property type="entry name" value="AMINOGLYCOSIDE PHOSPHOTRANSFERASE DOMAIN-CONTAINING PROTEIN"/>
    <property type="match status" value="1"/>
</dbReference>
<dbReference type="Gene3D" id="3.30.200.20">
    <property type="entry name" value="Phosphorylase Kinase, domain 1"/>
    <property type="match status" value="1"/>
</dbReference>
<dbReference type="Gene3D" id="3.90.1200.10">
    <property type="match status" value="1"/>
</dbReference>
<evidence type="ECO:0000313" key="3">
    <source>
        <dbReference type="EMBL" id="PZE19021.1"/>
    </source>
</evidence>
<dbReference type="InterPro" id="IPR011009">
    <property type="entry name" value="Kinase-like_dom_sf"/>
</dbReference>
<evidence type="ECO:0000256" key="1">
    <source>
        <dbReference type="ARBA" id="ARBA00038240"/>
    </source>
</evidence>
<protein>
    <recommendedName>
        <fullName evidence="2">Aminoglycoside phosphotransferase domain-containing protein</fullName>
    </recommendedName>
</protein>
<dbReference type="Pfam" id="PF01636">
    <property type="entry name" value="APH"/>
    <property type="match status" value="1"/>
</dbReference>
<organism evidence="3 4">
    <name type="scientific">Paenibacillus xerothermodurans</name>
    <dbReference type="NCBI Taxonomy" id="1977292"/>
    <lineage>
        <taxon>Bacteria</taxon>
        <taxon>Bacillati</taxon>
        <taxon>Bacillota</taxon>
        <taxon>Bacilli</taxon>
        <taxon>Bacillales</taxon>
        <taxon>Paenibacillaceae</taxon>
        <taxon>Paenibacillus</taxon>
    </lineage>
</organism>
<sequence>MSSAVALIRDEILSSISDIFKIKTYDFLQIKQGYLNLKWKIETDVGSLFVKQYNKTRYPENFVNGLEISLTHQSNLHKEGFPAPKLFSNQGKCVLRTPSQERFVLMSLCEGNVIPPGSANENQAFTLGNAIGKMHQILNSNNLNAYPLHWDIRNKEEMLERLNKRWVHANNMKSEKTIRALEVQRKILDETDIDIFSNCERGWGHWDLFVDNLLFTSDSLSAILDFDRMHFVYPEFDISRPILSCMLDNGSIHMDSVAAFVKGYREYQPLTLEKLVRSIRLTWWKEAEWVAAEGENDSIPLKRFREENIWIGENWSNLHDIFSKV</sequence>
<keyword evidence="4" id="KW-1185">Reference proteome</keyword>
<dbReference type="InterPro" id="IPR050249">
    <property type="entry name" value="Pseudomonas-type_ThrB"/>
</dbReference>
<dbReference type="EMBL" id="NHRJ02000024">
    <property type="protein sequence ID" value="PZE19021.1"/>
    <property type="molecule type" value="Genomic_DNA"/>
</dbReference>
<gene>
    <name evidence="3" type="ORF">CBW46_020805</name>
</gene>
<dbReference type="OrthoDB" id="9777460at2"/>
<dbReference type="AlphaFoldDB" id="A0A2W1N7A9"/>
<dbReference type="PANTHER" id="PTHR21064">
    <property type="entry name" value="AMINOGLYCOSIDE PHOSPHOTRANSFERASE DOMAIN-CONTAINING PROTEIN-RELATED"/>
    <property type="match status" value="1"/>
</dbReference>
<dbReference type="GO" id="GO:0019202">
    <property type="term" value="F:amino acid kinase activity"/>
    <property type="evidence" value="ECO:0007669"/>
    <property type="project" value="TreeGrafter"/>
</dbReference>
<comment type="similarity">
    <text evidence="1">Belongs to the pseudomonas-type ThrB family.</text>
</comment>
<name>A0A2W1N7A9_PAEXE</name>
<evidence type="ECO:0000313" key="4">
    <source>
        <dbReference type="Proteomes" id="UP000214746"/>
    </source>
</evidence>
<proteinExistence type="inferred from homology"/>
<dbReference type="InterPro" id="IPR002575">
    <property type="entry name" value="Aminoglycoside_PTrfase"/>
</dbReference>
<dbReference type="SUPFAM" id="SSF56112">
    <property type="entry name" value="Protein kinase-like (PK-like)"/>
    <property type="match status" value="1"/>
</dbReference>
<accession>A0A2W1N7A9</accession>
<evidence type="ECO:0000259" key="2">
    <source>
        <dbReference type="Pfam" id="PF01636"/>
    </source>
</evidence>